<keyword evidence="2" id="KW-1185">Reference proteome</keyword>
<organism evidence="1 2">
    <name type="scientific">Helianthus annuus</name>
    <name type="common">Common sunflower</name>
    <dbReference type="NCBI Taxonomy" id="4232"/>
    <lineage>
        <taxon>Eukaryota</taxon>
        <taxon>Viridiplantae</taxon>
        <taxon>Streptophyta</taxon>
        <taxon>Embryophyta</taxon>
        <taxon>Tracheophyta</taxon>
        <taxon>Spermatophyta</taxon>
        <taxon>Magnoliopsida</taxon>
        <taxon>eudicotyledons</taxon>
        <taxon>Gunneridae</taxon>
        <taxon>Pentapetalae</taxon>
        <taxon>asterids</taxon>
        <taxon>campanulids</taxon>
        <taxon>Asterales</taxon>
        <taxon>Asteraceae</taxon>
        <taxon>Asteroideae</taxon>
        <taxon>Heliantheae alliance</taxon>
        <taxon>Heliantheae</taxon>
        <taxon>Helianthus</taxon>
    </lineage>
</organism>
<accession>A0A9K3NIA0</accession>
<reference evidence="1" key="1">
    <citation type="journal article" date="2017" name="Nature">
        <title>The sunflower genome provides insights into oil metabolism, flowering and Asterid evolution.</title>
        <authorList>
            <person name="Badouin H."/>
            <person name="Gouzy J."/>
            <person name="Grassa C.J."/>
            <person name="Murat F."/>
            <person name="Staton S.E."/>
            <person name="Cottret L."/>
            <person name="Lelandais-Briere C."/>
            <person name="Owens G.L."/>
            <person name="Carrere S."/>
            <person name="Mayjonade B."/>
            <person name="Legrand L."/>
            <person name="Gill N."/>
            <person name="Kane N.C."/>
            <person name="Bowers J.E."/>
            <person name="Hubner S."/>
            <person name="Bellec A."/>
            <person name="Berard A."/>
            <person name="Berges H."/>
            <person name="Blanchet N."/>
            <person name="Boniface M.C."/>
            <person name="Brunel D."/>
            <person name="Catrice O."/>
            <person name="Chaidir N."/>
            <person name="Claudel C."/>
            <person name="Donnadieu C."/>
            <person name="Faraut T."/>
            <person name="Fievet G."/>
            <person name="Helmstetter N."/>
            <person name="King M."/>
            <person name="Knapp S.J."/>
            <person name="Lai Z."/>
            <person name="Le Paslier M.C."/>
            <person name="Lippi Y."/>
            <person name="Lorenzon L."/>
            <person name="Mandel J.R."/>
            <person name="Marage G."/>
            <person name="Marchand G."/>
            <person name="Marquand E."/>
            <person name="Bret-Mestries E."/>
            <person name="Morien E."/>
            <person name="Nambeesan S."/>
            <person name="Nguyen T."/>
            <person name="Pegot-Espagnet P."/>
            <person name="Pouilly N."/>
            <person name="Raftis F."/>
            <person name="Sallet E."/>
            <person name="Schiex T."/>
            <person name="Thomas J."/>
            <person name="Vandecasteele C."/>
            <person name="Vares D."/>
            <person name="Vear F."/>
            <person name="Vautrin S."/>
            <person name="Crespi M."/>
            <person name="Mangin B."/>
            <person name="Burke J.M."/>
            <person name="Salse J."/>
            <person name="Munos S."/>
            <person name="Vincourt P."/>
            <person name="Rieseberg L.H."/>
            <person name="Langlade N.B."/>
        </authorList>
    </citation>
    <scope>NUCLEOTIDE SEQUENCE</scope>
    <source>
        <tissue evidence="1">Leaves</tissue>
    </source>
</reference>
<name>A0A9K3NIA0_HELAN</name>
<reference evidence="1" key="2">
    <citation type="submission" date="2020-06" db="EMBL/GenBank/DDBJ databases">
        <title>Helianthus annuus Genome sequencing and assembly Release 2.</title>
        <authorList>
            <person name="Gouzy J."/>
            <person name="Langlade N."/>
            <person name="Munos S."/>
        </authorList>
    </citation>
    <scope>NUCLEOTIDE SEQUENCE</scope>
    <source>
        <tissue evidence="1">Leaves</tissue>
    </source>
</reference>
<evidence type="ECO:0000313" key="2">
    <source>
        <dbReference type="Proteomes" id="UP000215914"/>
    </source>
</evidence>
<dbReference type="AlphaFoldDB" id="A0A9K3NIA0"/>
<comment type="caution">
    <text evidence="1">The sequence shown here is derived from an EMBL/GenBank/DDBJ whole genome shotgun (WGS) entry which is preliminary data.</text>
</comment>
<evidence type="ECO:0000313" key="1">
    <source>
        <dbReference type="EMBL" id="KAF5801259.1"/>
    </source>
</evidence>
<dbReference type="Proteomes" id="UP000215914">
    <property type="component" value="Unassembled WGS sequence"/>
</dbReference>
<sequence length="59" mass="6559">MIKHTASNMFNTSRLRSRVRFKPLFCAPASPLVCRVYTLGLFNSEVTSLVPEAHASSAF</sequence>
<dbReference type="EMBL" id="MNCJ02000321">
    <property type="protein sequence ID" value="KAF5801259.1"/>
    <property type="molecule type" value="Genomic_DNA"/>
</dbReference>
<proteinExistence type="predicted"/>
<gene>
    <name evidence="1" type="ORF">HanXRQr2_Chr06g0246071</name>
</gene>
<dbReference type="Gramene" id="mRNA:HanXRQr2_Chr06g0246071">
    <property type="protein sequence ID" value="CDS:HanXRQr2_Chr06g0246071.1"/>
    <property type="gene ID" value="HanXRQr2_Chr06g0246071"/>
</dbReference>
<protein>
    <submittedName>
        <fullName evidence="1">Uncharacterized protein</fullName>
    </submittedName>
</protein>